<reference evidence="2 3" key="1">
    <citation type="submission" date="2018-05" db="EMBL/GenBank/DDBJ databases">
        <title>Genomic Encyclopedia of Archaeal and Bacterial Type Strains, Phase II (KMG-II): from individual species to whole genera.</title>
        <authorList>
            <person name="Goeker M."/>
        </authorList>
    </citation>
    <scope>NUCLEOTIDE SEQUENCE [LARGE SCALE GENOMIC DNA]</scope>
    <source>
        <strain evidence="2 3">DSM 19975</strain>
    </source>
</reference>
<feature type="region of interest" description="Disordered" evidence="1">
    <location>
        <begin position="70"/>
        <end position="90"/>
    </location>
</feature>
<dbReference type="Proteomes" id="UP000245678">
    <property type="component" value="Unassembled WGS sequence"/>
</dbReference>
<comment type="caution">
    <text evidence="2">The sequence shown here is derived from an EMBL/GenBank/DDBJ whole genome shotgun (WGS) entry which is preliminary data.</text>
</comment>
<dbReference type="AlphaFoldDB" id="A0A316GV38"/>
<evidence type="ECO:0000256" key="1">
    <source>
        <dbReference type="SAM" id="MobiDB-lite"/>
    </source>
</evidence>
<evidence type="ECO:0008006" key="4">
    <source>
        <dbReference type="Google" id="ProtNLM"/>
    </source>
</evidence>
<sequence length="90" mass="10020">MKAIPGKKKKVAAVVRRKPFDKVEEKTKIKIVEEIKTGMISFLGASRKYRVPRNTIKAWAGKLNLTTLLNADNSSADPKSGIKVTHQENT</sequence>
<dbReference type="RefSeq" id="WP_109610627.1">
    <property type="nucleotide sequence ID" value="NZ_QGHA01000017.1"/>
</dbReference>
<organism evidence="2 3">
    <name type="scientific">Mucilaginibacter oryzae</name>
    <dbReference type="NCBI Taxonomy" id="468058"/>
    <lineage>
        <taxon>Bacteria</taxon>
        <taxon>Pseudomonadati</taxon>
        <taxon>Bacteroidota</taxon>
        <taxon>Sphingobacteriia</taxon>
        <taxon>Sphingobacteriales</taxon>
        <taxon>Sphingobacteriaceae</taxon>
        <taxon>Mucilaginibacter</taxon>
    </lineage>
</organism>
<accession>A0A316GV38</accession>
<dbReference type="InterPro" id="IPR010921">
    <property type="entry name" value="Trp_repressor/repl_initiator"/>
</dbReference>
<dbReference type="SUPFAM" id="SSF48295">
    <property type="entry name" value="TrpR-like"/>
    <property type="match status" value="1"/>
</dbReference>
<proteinExistence type="predicted"/>
<gene>
    <name evidence="2" type="ORF">LX99_04849</name>
</gene>
<evidence type="ECO:0000313" key="2">
    <source>
        <dbReference type="EMBL" id="PWK68324.1"/>
    </source>
</evidence>
<protein>
    <recommendedName>
        <fullName evidence="4">Helix-turn-helix protein</fullName>
    </recommendedName>
</protein>
<evidence type="ECO:0000313" key="3">
    <source>
        <dbReference type="Proteomes" id="UP000245678"/>
    </source>
</evidence>
<name>A0A316GV38_9SPHI</name>
<dbReference type="GO" id="GO:0043565">
    <property type="term" value="F:sequence-specific DNA binding"/>
    <property type="evidence" value="ECO:0007669"/>
    <property type="project" value="InterPro"/>
</dbReference>
<keyword evidence="3" id="KW-1185">Reference proteome</keyword>
<dbReference type="EMBL" id="QGHA01000017">
    <property type="protein sequence ID" value="PWK68324.1"/>
    <property type="molecule type" value="Genomic_DNA"/>
</dbReference>